<reference evidence="1" key="1">
    <citation type="journal article" date="2020" name="Stud. Mycol.">
        <title>101 Dothideomycetes genomes: a test case for predicting lifestyles and emergence of pathogens.</title>
        <authorList>
            <person name="Haridas S."/>
            <person name="Albert R."/>
            <person name="Binder M."/>
            <person name="Bloem J."/>
            <person name="Labutti K."/>
            <person name="Salamov A."/>
            <person name="Andreopoulos B."/>
            <person name="Baker S."/>
            <person name="Barry K."/>
            <person name="Bills G."/>
            <person name="Bluhm B."/>
            <person name="Cannon C."/>
            <person name="Castanera R."/>
            <person name="Culley D."/>
            <person name="Daum C."/>
            <person name="Ezra D."/>
            <person name="Gonzalez J."/>
            <person name="Henrissat B."/>
            <person name="Kuo A."/>
            <person name="Liang C."/>
            <person name="Lipzen A."/>
            <person name="Lutzoni F."/>
            <person name="Magnuson J."/>
            <person name="Mondo S."/>
            <person name="Nolan M."/>
            <person name="Ohm R."/>
            <person name="Pangilinan J."/>
            <person name="Park H.-J."/>
            <person name="Ramirez L."/>
            <person name="Alfaro M."/>
            <person name="Sun H."/>
            <person name="Tritt A."/>
            <person name="Yoshinaga Y."/>
            <person name="Zwiers L.-H."/>
            <person name="Turgeon B."/>
            <person name="Goodwin S."/>
            <person name="Spatafora J."/>
            <person name="Crous P."/>
            <person name="Grigoriev I."/>
        </authorList>
    </citation>
    <scope>NUCLEOTIDE SEQUENCE</scope>
    <source>
        <strain evidence="1">ATCC 36951</strain>
    </source>
</reference>
<sequence>MSKAKSKNQKQRVGKSLDDTITKPRRTVADLREDWLLWYKICVLVYDLHNMAKDKTCERRLLQTTDELYISAPYFTDEEAVAIKAAHVDSSGTSLEDALTTNLQTFFDKRRASGDCRPCGPHDMVPVYLSSFGMEKMEVEDEKSVARVRRSGLRAG</sequence>
<proteinExistence type="predicted"/>
<organism evidence="1 2">
    <name type="scientific">Zasmidium cellare ATCC 36951</name>
    <dbReference type="NCBI Taxonomy" id="1080233"/>
    <lineage>
        <taxon>Eukaryota</taxon>
        <taxon>Fungi</taxon>
        <taxon>Dikarya</taxon>
        <taxon>Ascomycota</taxon>
        <taxon>Pezizomycotina</taxon>
        <taxon>Dothideomycetes</taxon>
        <taxon>Dothideomycetidae</taxon>
        <taxon>Mycosphaerellales</taxon>
        <taxon>Mycosphaerellaceae</taxon>
        <taxon>Zasmidium</taxon>
    </lineage>
</organism>
<protein>
    <submittedName>
        <fullName evidence="1">Uncharacterized protein</fullName>
    </submittedName>
</protein>
<dbReference type="Proteomes" id="UP000799537">
    <property type="component" value="Unassembled WGS sequence"/>
</dbReference>
<dbReference type="RefSeq" id="XP_033665958.1">
    <property type="nucleotide sequence ID" value="XM_033807248.1"/>
</dbReference>
<gene>
    <name evidence="1" type="ORF">M409DRAFT_24455</name>
</gene>
<keyword evidence="2" id="KW-1185">Reference proteome</keyword>
<dbReference type="AlphaFoldDB" id="A0A6A6CHA6"/>
<evidence type="ECO:0000313" key="1">
    <source>
        <dbReference type="EMBL" id="KAF2165069.1"/>
    </source>
</evidence>
<accession>A0A6A6CHA6</accession>
<dbReference type="OrthoDB" id="2740448at2759"/>
<dbReference type="GeneID" id="54560520"/>
<name>A0A6A6CHA6_ZASCE</name>
<dbReference type="EMBL" id="ML993601">
    <property type="protein sequence ID" value="KAF2165069.1"/>
    <property type="molecule type" value="Genomic_DNA"/>
</dbReference>
<evidence type="ECO:0000313" key="2">
    <source>
        <dbReference type="Proteomes" id="UP000799537"/>
    </source>
</evidence>